<evidence type="ECO:0000313" key="9">
    <source>
        <dbReference type="Proteomes" id="UP000650524"/>
    </source>
</evidence>
<evidence type="ECO:0000256" key="1">
    <source>
        <dbReference type="ARBA" id="ARBA00005047"/>
    </source>
</evidence>
<dbReference type="NCBIfam" id="NF002114">
    <property type="entry name" value="PRK00951.2-4"/>
    <property type="match status" value="1"/>
</dbReference>
<sequence length="196" mass="21431">MTRKAKIERKTKETDISLTLNLDGVGPSRVDTGIPFMDHMLELMATHGFMEIDLKARGDREIDDHHTVEDLGICLGMALKESLGNKGGIRRYGESTVPMDEALARIVIDISNRPILVYRVTLKKSTTGTFDIGLVKEFFRALATNAGITLNIDLLSGDEPHHVAEAIFKAFGRALDQATGIEARLSGNLPSTKGVL</sequence>
<dbReference type="PROSITE" id="PS00954">
    <property type="entry name" value="IGP_DEHYDRATASE_1"/>
    <property type="match status" value="1"/>
</dbReference>
<dbReference type="GO" id="GO:0000105">
    <property type="term" value="P:L-histidine biosynthetic process"/>
    <property type="evidence" value="ECO:0007669"/>
    <property type="project" value="UniProtKB-UniRule"/>
</dbReference>
<dbReference type="NCBIfam" id="NF002111">
    <property type="entry name" value="PRK00951.2-1"/>
    <property type="match status" value="1"/>
</dbReference>
<keyword evidence="4 6" id="KW-0368">Histidine biosynthesis</keyword>
<dbReference type="PANTHER" id="PTHR23133">
    <property type="entry name" value="IMIDAZOLEGLYCEROL-PHOSPHATE DEHYDRATASE HIS7"/>
    <property type="match status" value="1"/>
</dbReference>
<keyword evidence="3 6" id="KW-0028">Amino-acid biosynthesis</keyword>
<dbReference type="Proteomes" id="UP000650524">
    <property type="component" value="Unassembled WGS sequence"/>
</dbReference>
<evidence type="ECO:0000256" key="5">
    <source>
        <dbReference type="ARBA" id="ARBA00023239"/>
    </source>
</evidence>
<comment type="catalytic activity">
    <reaction evidence="6 7">
        <text>D-erythro-1-(imidazol-4-yl)glycerol 3-phosphate = 3-(imidazol-4-yl)-2-oxopropyl phosphate + H2O</text>
        <dbReference type="Rhea" id="RHEA:11040"/>
        <dbReference type="ChEBI" id="CHEBI:15377"/>
        <dbReference type="ChEBI" id="CHEBI:57766"/>
        <dbReference type="ChEBI" id="CHEBI:58278"/>
        <dbReference type="EC" id="4.2.1.19"/>
    </reaction>
</comment>
<evidence type="ECO:0000256" key="4">
    <source>
        <dbReference type="ARBA" id="ARBA00023102"/>
    </source>
</evidence>
<dbReference type="CDD" id="cd07914">
    <property type="entry name" value="IGPD"/>
    <property type="match status" value="1"/>
</dbReference>
<dbReference type="GO" id="GO:0004424">
    <property type="term" value="F:imidazoleglycerol-phosphate dehydratase activity"/>
    <property type="evidence" value="ECO:0007669"/>
    <property type="project" value="UniProtKB-UniRule"/>
</dbReference>
<gene>
    <name evidence="6 8" type="primary">hisB</name>
    <name evidence="8" type="ORF">H8E19_14465</name>
</gene>
<dbReference type="EMBL" id="JACNJD010000292">
    <property type="protein sequence ID" value="MBC8178605.1"/>
    <property type="molecule type" value="Genomic_DNA"/>
</dbReference>
<dbReference type="Pfam" id="PF00475">
    <property type="entry name" value="IGPD"/>
    <property type="match status" value="1"/>
</dbReference>
<dbReference type="UniPathway" id="UPA00031">
    <property type="reaction ID" value="UER00011"/>
</dbReference>
<accession>A0A8J6N266</accession>
<evidence type="ECO:0000256" key="3">
    <source>
        <dbReference type="ARBA" id="ARBA00022605"/>
    </source>
</evidence>
<dbReference type="Gene3D" id="3.30.230.40">
    <property type="entry name" value="Imidazole glycerol phosphate dehydratase, domain 1"/>
    <property type="match status" value="2"/>
</dbReference>
<dbReference type="FunFam" id="3.30.230.40:FF:000003">
    <property type="entry name" value="Imidazoleglycerol-phosphate dehydratase HisB"/>
    <property type="match status" value="1"/>
</dbReference>
<comment type="caution">
    <text evidence="8">The sequence shown here is derived from an EMBL/GenBank/DDBJ whole genome shotgun (WGS) entry which is preliminary data.</text>
</comment>
<dbReference type="InterPro" id="IPR020568">
    <property type="entry name" value="Ribosomal_Su5_D2-typ_SF"/>
</dbReference>
<dbReference type="InterPro" id="IPR020565">
    <property type="entry name" value="ImidazoleglycerP_deHydtase_CS"/>
</dbReference>
<dbReference type="PANTHER" id="PTHR23133:SF2">
    <property type="entry name" value="IMIDAZOLEGLYCEROL-PHOSPHATE DEHYDRATASE"/>
    <property type="match status" value="1"/>
</dbReference>
<name>A0A8J6N266_9DELT</name>
<comment type="pathway">
    <text evidence="1 6 7">Amino-acid biosynthesis; L-histidine biosynthesis; L-histidine from 5-phospho-alpha-D-ribose 1-diphosphate: step 6/9.</text>
</comment>
<reference evidence="8 9" key="1">
    <citation type="submission" date="2020-08" db="EMBL/GenBank/DDBJ databases">
        <title>Bridging the membrane lipid divide: bacteria of the FCB group superphylum have the potential to synthesize archaeal ether lipids.</title>
        <authorList>
            <person name="Villanueva L."/>
            <person name="Von Meijenfeldt F.A.B."/>
            <person name="Westbye A.B."/>
            <person name="Yadav S."/>
            <person name="Hopmans E.C."/>
            <person name="Dutilh B.E."/>
            <person name="Sinninghe Damste J.S."/>
        </authorList>
    </citation>
    <scope>NUCLEOTIDE SEQUENCE [LARGE SCALE GENOMIC DNA]</scope>
    <source>
        <strain evidence="8">NIOZ-UU27</strain>
    </source>
</reference>
<evidence type="ECO:0000313" key="8">
    <source>
        <dbReference type="EMBL" id="MBC8178605.1"/>
    </source>
</evidence>
<dbReference type="SUPFAM" id="SSF54211">
    <property type="entry name" value="Ribosomal protein S5 domain 2-like"/>
    <property type="match status" value="2"/>
</dbReference>
<dbReference type="PROSITE" id="PS00955">
    <property type="entry name" value="IGP_DEHYDRATASE_2"/>
    <property type="match status" value="1"/>
</dbReference>
<keyword evidence="5 6" id="KW-0456">Lyase</keyword>
<dbReference type="FunFam" id="3.30.230.40:FF:000001">
    <property type="entry name" value="Imidazoleglycerol-phosphate dehydratase HisB"/>
    <property type="match status" value="1"/>
</dbReference>
<dbReference type="InterPro" id="IPR038494">
    <property type="entry name" value="IGPD_sf"/>
</dbReference>
<evidence type="ECO:0000256" key="2">
    <source>
        <dbReference type="ARBA" id="ARBA00016664"/>
    </source>
</evidence>
<evidence type="ECO:0000256" key="7">
    <source>
        <dbReference type="RuleBase" id="RU000599"/>
    </source>
</evidence>
<proteinExistence type="inferred from homology"/>
<keyword evidence="6" id="KW-0963">Cytoplasm</keyword>
<comment type="similarity">
    <text evidence="6 7">Belongs to the imidazoleglycerol-phosphate dehydratase family.</text>
</comment>
<evidence type="ECO:0000256" key="6">
    <source>
        <dbReference type="HAMAP-Rule" id="MF_00076"/>
    </source>
</evidence>
<protein>
    <recommendedName>
        <fullName evidence="2 6">Imidazoleglycerol-phosphate dehydratase</fullName>
        <shortName evidence="6">IGPD</shortName>
        <ecNumber evidence="6 7">4.2.1.19</ecNumber>
    </recommendedName>
</protein>
<organism evidence="8 9">
    <name type="scientific">Candidatus Desulfacyla euxinica</name>
    <dbReference type="NCBI Taxonomy" id="2841693"/>
    <lineage>
        <taxon>Bacteria</taxon>
        <taxon>Deltaproteobacteria</taxon>
        <taxon>Candidatus Desulfacyla</taxon>
    </lineage>
</organism>
<dbReference type="EC" id="4.2.1.19" evidence="6 7"/>
<dbReference type="HAMAP" id="MF_00076">
    <property type="entry name" value="HisB"/>
    <property type="match status" value="1"/>
</dbReference>
<comment type="subcellular location">
    <subcellularLocation>
        <location evidence="6 7">Cytoplasm</location>
    </subcellularLocation>
</comment>
<dbReference type="InterPro" id="IPR000807">
    <property type="entry name" value="ImidazoleglycerolP_deHydtase"/>
</dbReference>
<dbReference type="GO" id="GO:0005737">
    <property type="term" value="C:cytoplasm"/>
    <property type="evidence" value="ECO:0007669"/>
    <property type="project" value="UniProtKB-SubCell"/>
</dbReference>
<dbReference type="AlphaFoldDB" id="A0A8J6N266"/>